<evidence type="ECO:0000256" key="1">
    <source>
        <dbReference type="SAM" id="Phobius"/>
    </source>
</evidence>
<reference evidence="3 4" key="1">
    <citation type="submission" date="2019-10" db="EMBL/GenBank/DDBJ databases">
        <title>Draft Genome Sequence of Cytophagaceae sp. SJW1-29.</title>
        <authorList>
            <person name="Choi A."/>
        </authorList>
    </citation>
    <scope>NUCLEOTIDE SEQUENCE [LARGE SCALE GENOMIC DNA]</scope>
    <source>
        <strain evidence="3 4">SJW1-29</strain>
    </source>
</reference>
<keyword evidence="1" id="KW-0812">Transmembrane</keyword>
<protein>
    <recommendedName>
        <fullName evidence="2">PH domain-containing protein</fullName>
    </recommendedName>
</protein>
<feature type="transmembrane region" description="Helical" evidence="1">
    <location>
        <begin position="91"/>
        <end position="113"/>
    </location>
</feature>
<accession>A0A7C9FCN6</accession>
<organism evidence="3 4">
    <name type="scientific">Salmonirosea aquatica</name>
    <dbReference type="NCBI Taxonomy" id="2654236"/>
    <lineage>
        <taxon>Bacteria</taxon>
        <taxon>Pseudomonadati</taxon>
        <taxon>Bacteroidota</taxon>
        <taxon>Cytophagia</taxon>
        <taxon>Cytophagales</taxon>
        <taxon>Spirosomataceae</taxon>
        <taxon>Salmonirosea</taxon>
    </lineage>
</organism>
<feature type="transmembrane region" description="Helical" evidence="1">
    <location>
        <begin position="6"/>
        <end position="29"/>
    </location>
</feature>
<feature type="domain" description="PH" evidence="2">
    <location>
        <begin position="45"/>
        <end position="180"/>
    </location>
</feature>
<evidence type="ECO:0000313" key="3">
    <source>
        <dbReference type="EMBL" id="MPR33830.1"/>
    </source>
</evidence>
<dbReference type="Proteomes" id="UP000479293">
    <property type="component" value="Unassembled WGS sequence"/>
</dbReference>
<keyword evidence="1" id="KW-0472">Membrane</keyword>
<gene>
    <name evidence="3" type="ORF">GBK04_10730</name>
</gene>
<evidence type="ECO:0000259" key="2">
    <source>
        <dbReference type="Pfam" id="PF26566"/>
    </source>
</evidence>
<evidence type="ECO:0000313" key="4">
    <source>
        <dbReference type="Proteomes" id="UP000479293"/>
    </source>
</evidence>
<sequence length="216" mass="25278">MTTGETILIVLITLGGTVGPWALIIYQLVRASDETFEPVYQSRTYRTSAWFYLFSMDFLLVILLLVFGTFFTTLLSQPLRINDSTPYWVVYSIYLLLTFLCTGVASYILLLNVNYWKYTKDRILTFDPEARVLTVQTDEDEYVLSENDIEMVDVFSNEGYRFIYSYFRFTLRDGRALIITDKTKGAYAIFEFFKNLPLHRHKRRVPTIPQAAQLNR</sequence>
<comment type="caution">
    <text evidence="3">The sequence shown here is derived from an EMBL/GenBank/DDBJ whole genome shotgun (WGS) entry which is preliminary data.</text>
</comment>
<keyword evidence="4" id="KW-1185">Reference proteome</keyword>
<dbReference type="RefSeq" id="WP_152759540.1">
    <property type="nucleotide sequence ID" value="NZ_WHLY01000002.1"/>
</dbReference>
<dbReference type="InterPro" id="IPR058916">
    <property type="entry name" value="PH_40"/>
</dbReference>
<dbReference type="AlphaFoldDB" id="A0A7C9FCN6"/>
<dbReference type="Pfam" id="PF26566">
    <property type="entry name" value="PH_40"/>
    <property type="match status" value="1"/>
</dbReference>
<dbReference type="EMBL" id="WHLY01000002">
    <property type="protein sequence ID" value="MPR33830.1"/>
    <property type="molecule type" value="Genomic_DNA"/>
</dbReference>
<feature type="transmembrane region" description="Helical" evidence="1">
    <location>
        <begin position="50"/>
        <end position="71"/>
    </location>
</feature>
<proteinExistence type="predicted"/>
<keyword evidence="1" id="KW-1133">Transmembrane helix</keyword>
<name>A0A7C9FCN6_9BACT</name>